<evidence type="ECO:0000313" key="2">
    <source>
        <dbReference type="EMBL" id="PST41189.1"/>
    </source>
</evidence>
<dbReference type="AlphaFoldDB" id="A0A2T3G0X3"/>
<keyword evidence="1" id="KW-0732">Signal</keyword>
<feature type="signal peptide" evidence="1">
    <location>
        <begin position="1"/>
        <end position="23"/>
    </location>
</feature>
<evidence type="ECO:0000313" key="3">
    <source>
        <dbReference type="Proteomes" id="UP000240974"/>
    </source>
</evidence>
<dbReference type="EMBL" id="PYLQ01000008">
    <property type="protein sequence ID" value="PST41189.1"/>
    <property type="molecule type" value="Genomic_DNA"/>
</dbReference>
<accession>A0A2T3G0X3</accession>
<comment type="caution">
    <text evidence="2">The sequence shown here is derived from an EMBL/GenBank/DDBJ whole genome shotgun (WGS) entry which is preliminary data.</text>
</comment>
<evidence type="ECO:0000256" key="1">
    <source>
        <dbReference type="SAM" id="SignalP"/>
    </source>
</evidence>
<feature type="chain" id="PRO_5015444882" description="Lipoprotein" evidence="1">
    <location>
        <begin position="24"/>
        <end position="179"/>
    </location>
</feature>
<name>A0A2T3G0X3_9FIRM</name>
<organism evidence="2 3">
    <name type="scientific">Faecalibacillus intestinalis</name>
    <dbReference type="NCBI Taxonomy" id="1982626"/>
    <lineage>
        <taxon>Bacteria</taxon>
        <taxon>Bacillati</taxon>
        <taxon>Bacillota</taxon>
        <taxon>Erysipelotrichia</taxon>
        <taxon>Erysipelotrichales</taxon>
        <taxon>Coprobacillaceae</taxon>
        <taxon>Faecalibacillus</taxon>
    </lineage>
</organism>
<reference evidence="2 3" key="1">
    <citation type="journal article" date="2019" name="Int. J. Syst. Evol. Microbiol.">
        <title>Faecalibacillus intestinalis gen. nov., sp. nov. and Faecalibacillus faecis sp. nov., isolated from human faeces.</title>
        <authorList>
            <person name="Seo B."/>
            <person name="Jeon K."/>
            <person name="Baek I."/>
            <person name="Lee Y.M."/>
            <person name="Baek K."/>
            <person name="Ko G."/>
        </authorList>
    </citation>
    <scope>NUCLEOTIDE SEQUENCE [LARGE SCALE GENOMIC DNA]</scope>
    <source>
        <strain evidence="2 3">SNUG30099</strain>
    </source>
</reference>
<dbReference type="PROSITE" id="PS51257">
    <property type="entry name" value="PROKAR_LIPOPROTEIN"/>
    <property type="match status" value="1"/>
</dbReference>
<sequence length="179" mass="21118">MKKLIIKMCAFMILITLFTGCHQQNKLYSFETKKIDDQVILILKNTSNKPIDLSLKDQKIKCLPASKQSVFIFKKNEFKDTYYDEIEAKESTQYQEYNNFDVDRITDISLQQLNECIKKTKNDKKKCYGEVIVFLYQNKDLVDIQKHDFILKGKEKVIAFESSNGWDDTKVIENIYVKK</sequence>
<evidence type="ECO:0008006" key="4">
    <source>
        <dbReference type="Google" id="ProtNLM"/>
    </source>
</evidence>
<dbReference type="Proteomes" id="UP000240974">
    <property type="component" value="Unassembled WGS sequence"/>
</dbReference>
<gene>
    <name evidence="2" type="ORF">C7U54_07440</name>
</gene>
<keyword evidence="3" id="KW-1185">Reference proteome</keyword>
<dbReference type="RefSeq" id="WP_022002124.1">
    <property type="nucleotide sequence ID" value="NZ_AP031432.1"/>
</dbReference>
<proteinExistence type="predicted"/>
<protein>
    <recommendedName>
        <fullName evidence="4">Lipoprotein</fullName>
    </recommendedName>
</protein>